<evidence type="ECO:0000256" key="1">
    <source>
        <dbReference type="SAM" id="MobiDB-lite"/>
    </source>
</evidence>
<evidence type="ECO:0000313" key="3">
    <source>
        <dbReference type="Proteomes" id="UP000276133"/>
    </source>
</evidence>
<evidence type="ECO:0000313" key="2">
    <source>
        <dbReference type="EMBL" id="RNA32771.1"/>
    </source>
</evidence>
<dbReference type="AlphaFoldDB" id="A0A3M7SAH4"/>
<sequence length="85" mass="9654">MFNEIDREIQSVVDEEINFSITESESENQSEVDEEEIQKVQSGIGVIETVSQTNEATMFQVNNGTDSEFESDENIYEENSDPVNL</sequence>
<accession>A0A3M7SAH4</accession>
<feature type="region of interest" description="Disordered" evidence="1">
    <location>
        <begin position="64"/>
        <end position="85"/>
    </location>
</feature>
<dbReference type="EMBL" id="REGN01001752">
    <property type="protein sequence ID" value="RNA32771.1"/>
    <property type="molecule type" value="Genomic_DNA"/>
</dbReference>
<name>A0A3M7SAH4_BRAPC</name>
<comment type="caution">
    <text evidence="2">The sequence shown here is derived from an EMBL/GenBank/DDBJ whole genome shotgun (WGS) entry which is preliminary data.</text>
</comment>
<proteinExistence type="predicted"/>
<feature type="compositionally biased region" description="Acidic residues" evidence="1">
    <location>
        <begin position="67"/>
        <end position="85"/>
    </location>
</feature>
<dbReference type="Proteomes" id="UP000276133">
    <property type="component" value="Unassembled WGS sequence"/>
</dbReference>
<protein>
    <submittedName>
        <fullName evidence="2">Uncharacterized protein</fullName>
    </submittedName>
</protein>
<organism evidence="2 3">
    <name type="scientific">Brachionus plicatilis</name>
    <name type="common">Marine rotifer</name>
    <name type="synonym">Brachionus muelleri</name>
    <dbReference type="NCBI Taxonomy" id="10195"/>
    <lineage>
        <taxon>Eukaryota</taxon>
        <taxon>Metazoa</taxon>
        <taxon>Spiralia</taxon>
        <taxon>Gnathifera</taxon>
        <taxon>Rotifera</taxon>
        <taxon>Eurotatoria</taxon>
        <taxon>Monogononta</taxon>
        <taxon>Pseudotrocha</taxon>
        <taxon>Ploima</taxon>
        <taxon>Brachionidae</taxon>
        <taxon>Brachionus</taxon>
    </lineage>
</organism>
<keyword evidence="3" id="KW-1185">Reference proteome</keyword>
<gene>
    <name evidence="2" type="ORF">BpHYR1_049732</name>
</gene>
<reference evidence="2 3" key="1">
    <citation type="journal article" date="2018" name="Sci. Rep.">
        <title>Genomic signatures of local adaptation to the degree of environmental predictability in rotifers.</title>
        <authorList>
            <person name="Franch-Gras L."/>
            <person name="Hahn C."/>
            <person name="Garcia-Roger E.M."/>
            <person name="Carmona M.J."/>
            <person name="Serra M."/>
            <person name="Gomez A."/>
        </authorList>
    </citation>
    <scope>NUCLEOTIDE SEQUENCE [LARGE SCALE GENOMIC DNA]</scope>
    <source>
        <strain evidence="2">HYR1</strain>
    </source>
</reference>